<dbReference type="Ensembl" id="ENSAPET00000029223.1">
    <property type="protein sequence ID" value="ENSAPEP00000028473.1"/>
    <property type="gene ID" value="ENSAPEG00000019701.1"/>
</dbReference>
<dbReference type="GeneTree" id="ENSGT00390000012242"/>
<dbReference type="AlphaFoldDB" id="A0A3P8TZN0"/>
<dbReference type="GO" id="GO:0016914">
    <property type="term" value="C:follicle-stimulating hormone complex"/>
    <property type="evidence" value="ECO:0007669"/>
    <property type="project" value="TreeGrafter"/>
</dbReference>
<feature type="chain" id="PRO_5017847346" description="Glycoprotein hormones alpha chain" evidence="9">
    <location>
        <begin position="29"/>
        <end position="147"/>
    </location>
</feature>
<dbReference type="STRING" id="161767.ENSAPEP00000028473"/>
<dbReference type="GO" id="GO:0010893">
    <property type="term" value="P:positive regulation of steroid biosynthetic process"/>
    <property type="evidence" value="ECO:0007669"/>
    <property type="project" value="TreeGrafter"/>
</dbReference>
<name>A0A3P8TZN0_AMPPE</name>
<dbReference type="PROSITE" id="PS00779">
    <property type="entry name" value="GLYCO_HORMONE_ALPHA_1"/>
    <property type="match status" value="1"/>
</dbReference>
<accession>A0A3P8TZN0</accession>
<dbReference type="Pfam" id="PF00236">
    <property type="entry name" value="Hormone_6"/>
    <property type="match status" value="1"/>
</dbReference>
<comment type="subunit">
    <text evidence="8">Heterodimer. Glycoprotein hormones are heterodimers composed of a common alpha chain described here and a unique beta chain which confers their biological specificity to the different hormones.</text>
</comment>
<comment type="subunit">
    <text evidence="9">Heterodimer of an alpha and a beta chain.</text>
</comment>
<evidence type="ECO:0000313" key="10">
    <source>
        <dbReference type="Ensembl" id="ENSAPEP00000028473.1"/>
    </source>
</evidence>
<keyword evidence="9" id="KW-0732">Signal</keyword>
<evidence type="ECO:0000256" key="9">
    <source>
        <dbReference type="RuleBase" id="RU362129"/>
    </source>
</evidence>
<keyword evidence="11" id="KW-1185">Reference proteome</keyword>
<evidence type="ECO:0000256" key="2">
    <source>
        <dbReference type="ARBA" id="ARBA00009128"/>
    </source>
</evidence>
<dbReference type="FunFam" id="2.10.90.10:FF:000011">
    <property type="entry name" value="Glycoprotein hormones alpha chain"/>
    <property type="match status" value="1"/>
</dbReference>
<feature type="signal peptide" evidence="9">
    <location>
        <begin position="1"/>
        <end position="28"/>
    </location>
</feature>
<reference evidence="10" key="3">
    <citation type="submission" date="2025-09" db="UniProtKB">
        <authorList>
            <consortium name="Ensembl"/>
        </authorList>
    </citation>
    <scope>IDENTIFICATION</scope>
</reference>
<dbReference type="GO" id="GO:0005615">
    <property type="term" value="C:extracellular space"/>
    <property type="evidence" value="ECO:0007669"/>
    <property type="project" value="TreeGrafter"/>
</dbReference>
<evidence type="ECO:0000256" key="4">
    <source>
        <dbReference type="ARBA" id="ARBA00022702"/>
    </source>
</evidence>
<dbReference type="InterPro" id="IPR029034">
    <property type="entry name" value="Cystine-knot_cytokine"/>
</dbReference>
<dbReference type="PANTHER" id="PTHR11509">
    <property type="entry name" value="GLYCOPROTEIN HORMONE ALPHA CHAIN"/>
    <property type="match status" value="1"/>
</dbReference>
<dbReference type="Gene3D" id="2.10.90.10">
    <property type="entry name" value="Cystine-knot cytokines"/>
    <property type="match status" value="1"/>
</dbReference>
<keyword evidence="4 9" id="KW-0372">Hormone</keyword>
<dbReference type="GO" id="GO:0006590">
    <property type="term" value="P:thyroid hormone generation"/>
    <property type="evidence" value="ECO:0007669"/>
    <property type="project" value="TreeGrafter"/>
</dbReference>
<protein>
    <recommendedName>
        <fullName evidence="9">Glycoprotein hormones alpha chain</fullName>
    </recommendedName>
</protein>
<comment type="subcellular location">
    <subcellularLocation>
        <location evidence="1 9">Secreted</location>
    </subcellularLocation>
</comment>
<dbReference type="InterPro" id="IPR000476">
    <property type="entry name" value="Glyco_hormone"/>
</dbReference>
<reference evidence="10 11" key="1">
    <citation type="submission" date="2018-03" db="EMBL/GenBank/DDBJ databases">
        <title>Finding Nemo's genes: A chromosome-scale reference assembly of the genome of the orange clownfish Amphiprion percula.</title>
        <authorList>
            <person name="Lehmann R."/>
        </authorList>
    </citation>
    <scope>NUCLEOTIDE SEQUENCE</scope>
</reference>
<dbReference type="PROSITE" id="PS50277">
    <property type="entry name" value="GLYCO_HORMONE_ALPHA_3"/>
    <property type="match status" value="1"/>
</dbReference>
<dbReference type="PROSITE" id="PS00780">
    <property type="entry name" value="GLYCO_HORMONE_ALPHA_2"/>
    <property type="match status" value="1"/>
</dbReference>
<evidence type="ECO:0000256" key="6">
    <source>
        <dbReference type="ARBA" id="ARBA00023180"/>
    </source>
</evidence>
<keyword evidence="3 9" id="KW-0964">Secreted</keyword>
<dbReference type="SMART" id="SM00067">
    <property type="entry name" value="GHA"/>
    <property type="match status" value="1"/>
</dbReference>
<evidence type="ECO:0000313" key="11">
    <source>
        <dbReference type="Proteomes" id="UP000265080"/>
    </source>
</evidence>
<keyword evidence="6 9" id="KW-0325">Glycoprotein</keyword>
<comment type="function">
    <text evidence="7">Shared alpha chain of heterodimeric glycoprotein hormones. These hormones bind specific receptors on target cells that in turn activate downstream signaling pathways. Involved in gametogenesis and steroidogenesis.</text>
</comment>
<comment type="similarity">
    <text evidence="2 9">Belongs to the glycoprotein hormones subunit alpha family.</text>
</comment>
<dbReference type="PRINTS" id="PR00274">
    <property type="entry name" value="GLYCOHORMONE"/>
</dbReference>
<evidence type="ECO:0000256" key="3">
    <source>
        <dbReference type="ARBA" id="ARBA00022525"/>
    </source>
</evidence>
<keyword evidence="5" id="KW-1015">Disulfide bond</keyword>
<evidence type="ECO:0000256" key="1">
    <source>
        <dbReference type="ARBA" id="ARBA00004613"/>
    </source>
</evidence>
<proteinExistence type="inferred from homology"/>
<dbReference type="GO" id="GO:0016913">
    <property type="term" value="F:follicle-stimulating hormone activity"/>
    <property type="evidence" value="ECO:0007669"/>
    <property type="project" value="TreeGrafter"/>
</dbReference>
<evidence type="ECO:0000256" key="7">
    <source>
        <dbReference type="ARBA" id="ARBA00057057"/>
    </source>
</evidence>
<organism evidence="10 11">
    <name type="scientific">Amphiprion percula</name>
    <name type="common">Orange clownfish</name>
    <name type="synonym">Lutjanus percula</name>
    <dbReference type="NCBI Taxonomy" id="161767"/>
    <lineage>
        <taxon>Eukaryota</taxon>
        <taxon>Metazoa</taxon>
        <taxon>Chordata</taxon>
        <taxon>Craniata</taxon>
        <taxon>Vertebrata</taxon>
        <taxon>Euteleostomi</taxon>
        <taxon>Actinopterygii</taxon>
        <taxon>Neopterygii</taxon>
        <taxon>Teleostei</taxon>
        <taxon>Neoteleostei</taxon>
        <taxon>Acanthomorphata</taxon>
        <taxon>Ovalentaria</taxon>
        <taxon>Pomacentridae</taxon>
        <taxon>Amphiprion</taxon>
    </lineage>
</organism>
<dbReference type="Proteomes" id="UP000265080">
    <property type="component" value="Chromosome 18"/>
</dbReference>
<dbReference type="SUPFAM" id="SSF57501">
    <property type="entry name" value="Cystine-knot cytokines"/>
    <property type="match status" value="1"/>
</dbReference>
<evidence type="ECO:0000256" key="5">
    <source>
        <dbReference type="ARBA" id="ARBA00023157"/>
    </source>
</evidence>
<evidence type="ECO:0000256" key="8">
    <source>
        <dbReference type="ARBA" id="ARBA00063097"/>
    </source>
</evidence>
<reference evidence="10" key="2">
    <citation type="submission" date="2025-08" db="UniProtKB">
        <authorList>
            <consortium name="Ensembl"/>
        </authorList>
    </citation>
    <scope>IDENTIFICATION</scope>
</reference>
<sequence>MICFLRNLAKPLFFCILLCLSFIEVTTAVTMGSMKTAALSLLLLSFLLYIADSYPNNDLSNAGCEECTLRQNPFFSRDRPVYQCMGCCFSRAYPTPLKSMKTMTIPKNITSEATCCVAKHSYATEVAGIKVRNHTQCHCSTCYFHKI</sequence>
<dbReference type="PANTHER" id="PTHR11509:SF0">
    <property type="entry name" value="GLYCOPROTEIN HORMONES ALPHA CHAIN"/>
    <property type="match status" value="1"/>
</dbReference>